<proteinExistence type="predicted"/>
<dbReference type="Proteomes" id="UP001177003">
    <property type="component" value="Chromosome 1"/>
</dbReference>
<accession>A0AA35VS65</accession>
<organism evidence="7 8">
    <name type="scientific">Lactuca saligna</name>
    <name type="common">Willowleaf lettuce</name>
    <dbReference type="NCBI Taxonomy" id="75948"/>
    <lineage>
        <taxon>Eukaryota</taxon>
        <taxon>Viridiplantae</taxon>
        <taxon>Streptophyta</taxon>
        <taxon>Embryophyta</taxon>
        <taxon>Tracheophyta</taxon>
        <taxon>Spermatophyta</taxon>
        <taxon>Magnoliopsida</taxon>
        <taxon>eudicotyledons</taxon>
        <taxon>Gunneridae</taxon>
        <taxon>Pentapetalae</taxon>
        <taxon>asterids</taxon>
        <taxon>campanulids</taxon>
        <taxon>Asterales</taxon>
        <taxon>Asteraceae</taxon>
        <taxon>Cichorioideae</taxon>
        <taxon>Cichorieae</taxon>
        <taxon>Lactucinae</taxon>
        <taxon>Lactuca</taxon>
    </lineage>
</organism>
<dbReference type="Pfam" id="PF05631">
    <property type="entry name" value="MFS_5"/>
    <property type="match status" value="1"/>
</dbReference>
<evidence type="ECO:0000256" key="3">
    <source>
        <dbReference type="ARBA" id="ARBA00022475"/>
    </source>
</evidence>
<evidence type="ECO:0000256" key="2">
    <source>
        <dbReference type="ARBA" id="ARBA00022448"/>
    </source>
</evidence>
<evidence type="ECO:0000313" key="8">
    <source>
        <dbReference type="Proteomes" id="UP001177003"/>
    </source>
</evidence>
<comment type="subcellular location">
    <subcellularLocation>
        <location evidence="1">Cell membrane</location>
        <topology evidence="1">Multi-pass membrane protein</topology>
    </subcellularLocation>
</comment>
<keyword evidence="8" id="KW-1185">Reference proteome</keyword>
<evidence type="ECO:0000256" key="6">
    <source>
        <dbReference type="ARBA" id="ARBA00023136"/>
    </source>
</evidence>
<protein>
    <submittedName>
        <fullName evidence="7">Uncharacterized protein</fullName>
    </submittedName>
</protein>
<gene>
    <name evidence="7" type="ORF">LSALG_LOCUS7211</name>
</gene>
<dbReference type="InterPro" id="IPR008509">
    <property type="entry name" value="MOT2/MFSD5"/>
</dbReference>
<dbReference type="AlphaFoldDB" id="A0AA35VS65"/>
<keyword evidence="4" id="KW-0812">Transmembrane</keyword>
<keyword evidence="3" id="KW-1003">Cell membrane</keyword>
<reference evidence="7" key="1">
    <citation type="submission" date="2023-04" db="EMBL/GenBank/DDBJ databases">
        <authorList>
            <person name="Vijverberg K."/>
            <person name="Xiong W."/>
            <person name="Schranz E."/>
        </authorList>
    </citation>
    <scope>NUCLEOTIDE SEQUENCE</scope>
</reference>
<dbReference type="PANTHER" id="PTHR23516">
    <property type="entry name" value="SAM (S-ADENOSYL METHIONINE) TRANSPORTER"/>
    <property type="match status" value="1"/>
</dbReference>
<name>A0AA35VS65_LACSI</name>
<dbReference type="EMBL" id="OX465077">
    <property type="protein sequence ID" value="CAI9266667.1"/>
    <property type="molecule type" value="Genomic_DNA"/>
</dbReference>
<evidence type="ECO:0000313" key="7">
    <source>
        <dbReference type="EMBL" id="CAI9266667.1"/>
    </source>
</evidence>
<evidence type="ECO:0000256" key="4">
    <source>
        <dbReference type="ARBA" id="ARBA00022692"/>
    </source>
</evidence>
<evidence type="ECO:0000256" key="1">
    <source>
        <dbReference type="ARBA" id="ARBA00004651"/>
    </source>
</evidence>
<dbReference type="GO" id="GO:0005886">
    <property type="term" value="C:plasma membrane"/>
    <property type="evidence" value="ECO:0007669"/>
    <property type="project" value="UniProtKB-SubCell"/>
</dbReference>
<keyword evidence="6" id="KW-0472">Membrane</keyword>
<keyword evidence="5" id="KW-1133">Transmembrane helix</keyword>
<dbReference type="PANTHER" id="PTHR23516:SF1">
    <property type="entry name" value="MOLYBDATE-ANION TRANSPORTER"/>
    <property type="match status" value="1"/>
</dbReference>
<sequence>MWHGLKGVKAYLYHESQAACFKKARDDLYKVKAWVFSPQVKVIRSDIREEDVLKEKDAFEDLKKLAAKSLTETVNQLIDTVNQVKEDENAEQATHHQESLMRFAPFHVKVHVCWGQNRSGAPLKAADNVIISQHQHAAASQIQARETDIHALSLSKNETGVPMNVSESFKKEYAMVLLQLKEASDQVASALANLRRRNTYPESDMRVKKHRGSTVREKLSRDCHLHSKGEGEAKRASITYCITYILNCITKHSPQYIILMVGRILRGIATSLLFSAFESWLVAEHNKMKR</sequence>
<keyword evidence="2" id="KW-0813">Transport</keyword>
<evidence type="ECO:0000256" key="5">
    <source>
        <dbReference type="ARBA" id="ARBA00022989"/>
    </source>
</evidence>
<dbReference type="GO" id="GO:0015098">
    <property type="term" value="F:molybdate ion transmembrane transporter activity"/>
    <property type="evidence" value="ECO:0007669"/>
    <property type="project" value="InterPro"/>
</dbReference>